<dbReference type="AlphaFoldDB" id="A0A7K1YA19"/>
<dbReference type="RefSeq" id="WP_160844440.1">
    <property type="nucleotide sequence ID" value="NZ_WVHT01000004.1"/>
</dbReference>
<keyword evidence="3" id="KW-1185">Reference proteome</keyword>
<reference evidence="2 3" key="1">
    <citation type="submission" date="2019-11" db="EMBL/GenBank/DDBJ databases">
        <title>Pedobacter sp. HMF7647 Genome sequencing and assembly.</title>
        <authorList>
            <person name="Kang H."/>
            <person name="Kim H."/>
            <person name="Joh K."/>
        </authorList>
    </citation>
    <scope>NUCLEOTIDE SEQUENCE [LARGE SCALE GENOMIC DNA]</scope>
    <source>
        <strain evidence="2 3">HMF7647</strain>
    </source>
</reference>
<proteinExistence type="predicted"/>
<name>A0A7K1YA19_9SPHI</name>
<evidence type="ECO:0000256" key="1">
    <source>
        <dbReference type="SAM" id="SignalP"/>
    </source>
</evidence>
<accession>A0A7K1YA19</accession>
<keyword evidence="1" id="KW-0732">Signal</keyword>
<evidence type="ECO:0000313" key="3">
    <source>
        <dbReference type="Proteomes" id="UP000466586"/>
    </source>
</evidence>
<comment type="caution">
    <text evidence="2">The sequence shown here is derived from an EMBL/GenBank/DDBJ whole genome shotgun (WGS) entry which is preliminary data.</text>
</comment>
<feature type="signal peptide" evidence="1">
    <location>
        <begin position="1"/>
        <end position="21"/>
    </location>
</feature>
<dbReference type="EMBL" id="WVHT01000004">
    <property type="protein sequence ID" value="MXV51260.1"/>
    <property type="molecule type" value="Genomic_DNA"/>
</dbReference>
<gene>
    <name evidence="2" type="ORF">GS399_09795</name>
</gene>
<feature type="chain" id="PRO_5029568949" evidence="1">
    <location>
        <begin position="22"/>
        <end position="124"/>
    </location>
</feature>
<sequence>MKTLKNIAAGLLIIASTGAFANEKAPSKTVASLKNVSAAPFTLGSPDESAPENLKAMTVKVAPMIYGNQSETVPSELIDLKRVPVAPMVYGCAEESAPENLKAMTVKVAPMVYGDPSAAAPVIE</sequence>
<protein>
    <submittedName>
        <fullName evidence="2">Uncharacterized protein</fullName>
    </submittedName>
</protein>
<evidence type="ECO:0000313" key="2">
    <source>
        <dbReference type="EMBL" id="MXV51260.1"/>
    </source>
</evidence>
<dbReference type="Proteomes" id="UP000466586">
    <property type="component" value="Unassembled WGS sequence"/>
</dbReference>
<organism evidence="2 3">
    <name type="scientific">Hufsiella arboris</name>
    <dbReference type="NCBI Taxonomy" id="2695275"/>
    <lineage>
        <taxon>Bacteria</taxon>
        <taxon>Pseudomonadati</taxon>
        <taxon>Bacteroidota</taxon>
        <taxon>Sphingobacteriia</taxon>
        <taxon>Sphingobacteriales</taxon>
        <taxon>Sphingobacteriaceae</taxon>
        <taxon>Hufsiella</taxon>
    </lineage>
</organism>